<organism evidence="2 3">
    <name type="scientific">Sphingomonas rustica</name>
    <dbReference type="NCBI Taxonomy" id="3103142"/>
    <lineage>
        <taxon>Bacteria</taxon>
        <taxon>Pseudomonadati</taxon>
        <taxon>Pseudomonadota</taxon>
        <taxon>Alphaproteobacteria</taxon>
        <taxon>Sphingomonadales</taxon>
        <taxon>Sphingomonadaceae</taxon>
        <taxon>Sphingomonas</taxon>
    </lineage>
</organism>
<evidence type="ECO:0008006" key="4">
    <source>
        <dbReference type="Google" id="ProtNLM"/>
    </source>
</evidence>
<evidence type="ECO:0000313" key="2">
    <source>
        <dbReference type="EMBL" id="MEN3749223.1"/>
    </source>
</evidence>
<dbReference type="RefSeq" id="WP_346248262.1">
    <property type="nucleotide sequence ID" value="NZ_JBDIZK010000012.1"/>
</dbReference>
<name>A0ABV0BCF1_9SPHN</name>
<keyword evidence="3" id="KW-1185">Reference proteome</keyword>
<evidence type="ECO:0000256" key="1">
    <source>
        <dbReference type="SAM" id="Phobius"/>
    </source>
</evidence>
<comment type="caution">
    <text evidence="2">The sequence shown here is derived from an EMBL/GenBank/DDBJ whole genome shotgun (WGS) entry which is preliminary data.</text>
</comment>
<keyword evidence="1" id="KW-0472">Membrane</keyword>
<evidence type="ECO:0000313" key="3">
    <source>
        <dbReference type="Proteomes" id="UP001427805"/>
    </source>
</evidence>
<feature type="transmembrane region" description="Helical" evidence="1">
    <location>
        <begin position="60"/>
        <end position="82"/>
    </location>
</feature>
<gene>
    <name evidence="2" type="ORF">TPR58_18760</name>
</gene>
<feature type="transmembrane region" description="Helical" evidence="1">
    <location>
        <begin position="12"/>
        <end position="34"/>
    </location>
</feature>
<dbReference type="EMBL" id="JBDIZK010000012">
    <property type="protein sequence ID" value="MEN3749223.1"/>
    <property type="molecule type" value="Genomic_DNA"/>
</dbReference>
<dbReference type="Proteomes" id="UP001427805">
    <property type="component" value="Unassembled WGS sequence"/>
</dbReference>
<feature type="transmembrane region" description="Helical" evidence="1">
    <location>
        <begin position="128"/>
        <end position="148"/>
    </location>
</feature>
<accession>A0ABV0BCF1</accession>
<keyword evidence="1" id="KW-0812">Transmembrane</keyword>
<feature type="transmembrane region" description="Helical" evidence="1">
    <location>
        <begin position="94"/>
        <end position="116"/>
    </location>
</feature>
<sequence length="150" mass="16509">MHRGWSAKRRIVTGTLVAGTLDLAAAIALTLYFARRTVPEMLAKTVAAGPIPDARDWGSLGAALGIVVHYLLMAIMVWAYVTAIDRFPALRRNWVTWGVIYGLGTYVVMNLIVLPLRFGTPLPPPPTAIFAQLFCHIFLVGLPIAWIARR</sequence>
<proteinExistence type="predicted"/>
<reference evidence="2 3" key="1">
    <citation type="submission" date="2024-05" db="EMBL/GenBank/DDBJ databases">
        <title>Sphingomonas sp. HF-S3 16S ribosomal RNA gene Genome sequencing and assembly.</title>
        <authorList>
            <person name="Lee H."/>
        </authorList>
    </citation>
    <scope>NUCLEOTIDE SEQUENCE [LARGE SCALE GENOMIC DNA]</scope>
    <source>
        <strain evidence="2 3">HF-S3</strain>
    </source>
</reference>
<protein>
    <recommendedName>
        <fullName evidence="4">DUF1440 domain-containing protein</fullName>
    </recommendedName>
</protein>
<keyword evidence="1" id="KW-1133">Transmembrane helix</keyword>